<dbReference type="InterPro" id="IPR050177">
    <property type="entry name" value="Lipid_A_modif_metabolic_enz"/>
</dbReference>
<dbReference type="PANTHER" id="PTHR43245:SF13">
    <property type="entry name" value="UDP-D-APIOSE_UDP-D-XYLOSE SYNTHASE 2"/>
    <property type="match status" value="1"/>
</dbReference>
<feature type="domain" description="NAD-dependent epimerase/dehydratase" evidence="1">
    <location>
        <begin position="180"/>
        <end position="264"/>
    </location>
</feature>
<evidence type="ECO:0000313" key="3">
    <source>
        <dbReference type="Proteomes" id="UP001380822"/>
    </source>
</evidence>
<dbReference type="PANTHER" id="PTHR43245">
    <property type="entry name" value="BIFUNCTIONAL POLYMYXIN RESISTANCE PROTEIN ARNA"/>
    <property type="match status" value="1"/>
</dbReference>
<dbReference type="RefSeq" id="WP_334251205.1">
    <property type="nucleotide sequence ID" value="NZ_JBAKBE010000004.1"/>
</dbReference>
<dbReference type="InterPro" id="IPR001509">
    <property type="entry name" value="Epimerase_deHydtase"/>
</dbReference>
<protein>
    <submittedName>
        <fullName evidence="2">NAD(P)-dependent oxidoreductase</fullName>
    </submittedName>
</protein>
<comment type="caution">
    <text evidence="2">The sequence shown here is derived from an EMBL/GenBank/DDBJ whole genome shotgun (WGS) entry which is preliminary data.</text>
</comment>
<dbReference type="EMBL" id="JBAKBE010000004">
    <property type="protein sequence ID" value="MEH0096158.1"/>
    <property type="molecule type" value="Genomic_DNA"/>
</dbReference>
<organism evidence="2 3">
    <name type="scientific">Pannonibacter anstelovis</name>
    <dbReference type="NCBI Taxonomy" id="3121537"/>
    <lineage>
        <taxon>Bacteria</taxon>
        <taxon>Pseudomonadati</taxon>
        <taxon>Pseudomonadota</taxon>
        <taxon>Alphaproteobacteria</taxon>
        <taxon>Hyphomicrobiales</taxon>
        <taxon>Stappiaceae</taxon>
        <taxon>Pannonibacter</taxon>
    </lineage>
</organism>
<feature type="domain" description="NAD-dependent epimerase/dehydratase" evidence="1">
    <location>
        <begin position="4"/>
        <end position="141"/>
    </location>
</feature>
<evidence type="ECO:0000313" key="2">
    <source>
        <dbReference type="EMBL" id="MEH0096158.1"/>
    </source>
</evidence>
<dbReference type="Pfam" id="PF01370">
    <property type="entry name" value="Epimerase"/>
    <property type="match status" value="2"/>
</dbReference>
<proteinExistence type="predicted"/>
<sequence length="376" mass="40529">MTCVLVTSACSYHGRHLVAGLRARGHDVIAWDDGIPGTWDGDLWPPPLDAELITCGLDDIDRLYEALKRARHVIHLIDPAHPLDRERLRPPPSLAETVTLLRAAAAAGVERLVLQSSLTVYGEGRYIDEDGVPQPARRTIYDLEAGRWQARCLRDQPIAAMPTPADTPPAPLTLAAKLCVMRERMVHKWSAATGAQAAVLRMGRLYGPPLPGGGTFCGETGLMASHLLAGRRPPVLEDGGQTDDWLHVHDAVRAFRLALLNCTRAMPPLNISSGIGHSAAEIAGMLAMAAYAGERVAAPLQMASKGTARHLVGEPGTTEDRIGFVPGLSLPRSLADLILWTAEAGTEERASHILENLHRHAGLVGPGRRQARRSFS</sequence>
<dbReference type="SUPFAM" id="SSF51735">
    <property type="entry name" value="NAD(P)-binding Rossmann-fold domains"/>
    <property type="match status" value="1"/>
</dbReference>
<gene>
    <name evidence="2" type="ORF">V6L76_07835</name>
</gene>
<evidence type="ECO:0000259" key="1">
    <source>
        <dbReference type="Pfam" id="PF01370"/>
    </source>
</evidence>
<keyword evidence="3" id="KW-1185">Reference proteome</keyword>
<accession>A0ABU7ZMB4</accession>
<name>A0ABU7ZMB4_9HYPH</name>
<reference evidence="2 3" key="1">
    <citation type="submission" date="2024-02" db="EMBL/GenBank/DDBJ databases">
        <title>A new putative Pannonibacter species isolated from two cases of bloodstream infections in paediatric patients.</title>
        <authorList>
            <person name="Castellana S."/>
            <person name="De Laurentiis V."/>
            <person name="Grassi M."/>
            <person name="De Leonardis F."/>
            <person name="Mosca A."/>
            <person name="De Carlo C."/>
            <person name="Sparapano E."/>
            <person name="Ronga L."/>
            <person name="Santacroce L."/>
            <person name="Chironna M."/>
            <person name="De Robertis A."/>
            <person name="Bianco A."/>
            <person name="Del Sambro L."/>
            <person name="Capozzi L."/>
            <person name="Parisi A."/>
        </authorList>
    </citation>
    <scope>NUCLEOTIDE SEQUENCE [LARGE SCALE GENOMIC DNA]</scope>
    <source>
        <strain evidence="2 3">Pt2</strain>
    </source>
</reference>
<dbReference type="Proteomes" id="UP001380822">
    <property type="component" value="Unassembled WGS sequence"/>
</dbReference>
<dbReference type="Gene3D" id="3.40.50.720">
    <property type="entry name" value="NAD(P)-binding Rossmann-like Domain"/>
    <property type="match status" value="2"/>
</dbReference>
<dbReference type="InterPro" id="IPR036291">
    <property type="entry name" value="NAD(P)-bd_dom_sf"/>
</dbReference>